<dbReference type="PRINTS" id="PR01217">
    <property type="entry name" value="PRICHEXTENSN"/>
</dbReference>
<evidence type="ECO:0000313" key="4">
    <source>
        <dbReference type="EMBL" id="CAD5321775.1"/>
    </source>
</evidence>
<dbReference type="InterPro" id="IPR015940">
    <property type="entry name" value="UBA"/>
</dbReference>
<name>A0A7G2EET5_ARATH</name>
<gene>
    <name evidence="4" type="ORF">AT9943_LOCUS9821</name>
</gene>
<feature type="compositionally biased region" description="Polar residues" evidence="2">
    <location>
        <begin position="465"/>
        <end position="479"/>
    </location>
</feature>
<keyword evidence="1" id="KW-0175">Coiled coil</keyword>
<dbReference type="InterPro" id="IPR010820">
    <property type="entry name" value="DUF1421"/>
</dbReference>
<feature type="compositionally biased region" description="Low complexity" evidence="2">
    <location>
        <begin position="331"/>
        <end position="340"/>
    </location>
</feature>
<reference evidence="4 5" key="1">
    <citation type="submission" date="2020-09" db="EMBL/GenBank/DDBJ databases">
        <authorList>
            <person name="Ashkenazy H."/>
        </authorList>
    </citation>
    <scope>NUCLEOTIDE SEQUENCE [LARGE SCALE GENOMIC DNA]</scope>
    <source>
        <strain evidence="5">cv. Cdm-0</strain>
    </source>
</reference>
<feature type="region of interest" description="Disordered" evidence="2">
    <location>
        <begin position="290"/>
        <end position="507"/>
    </location>
</feature>
<protein>
    <submittedName>
        <fullName evidence="4">(thale cress) hypothetical protein</fullName>
    </submittedName>
</protein>
<dbReference type="EMBL" id="LR881468">
    <property type="protein sequence ID" value="CAD5321775.1"/>
    <property type="molecule type" value="Genomic_DNA"/>
</dbReference>
<feature type="compositionally biased region" description="Polar residues" evidence="2">
    <location>
        <begin position="147"/>
        <end position="168"/>
    </location>
</feature>
<accession>A0A7G2EET5</accession>
<evidence type="ECO:0000256" key="2">
    <source>
        <dbReference type="SAM" id="MobiDB-lite"/>
    </source>
</evidence>
<dbReference type="PANTHER" id="PTHR31805:SF14">
    <property type="entry name" value="RECEPTOR-LIKE KINASE, PUTATIVE (DUF1421)-RELATED"/>
    <property type="match status" value="1"/>
</dbReference>
<evidence type="ECO:0000313" key="5">
    <source>
        <dbReference type="Proteomes" id="UP000516314"/>
    </source>
</evidence>
<evidence type="ECO:0000259" key="3">
    <source>
        <dbReference type="PROSITE" id="PS50030"/>
    </source>
</evidence>
<evidence type="ECO:0000256" key="1">
    <source>
        <dbReference type="SAM" id="Coils"/>
    </source>
</evidence>
<sequence length="563" mass="61414">MSGENCMDDMKGAALKHVDVVLYAPESTLFFPCYFILLQIRKEEIRESEKLSGGSMNTCQFMDKQIMDLSSSSSSPSTDFIDLMNNHDGDDHQKKQVIGDNGLDSKKEVIVPSYDFHPIRPTTAARLSHSALDLAGSTTRVNWSASDYKPVSTSSPNTNFGSLESTEPSKLVPDKGQNVFNTTIMSEIIDRTMKKHTDTLLHVMEGVSARLSQLETRTHNLENLVDDLKVSVDNSHGSTDGKMRQLKNILVEVQSGVQLLKDKQEILEAQLSKHQVSNQHAKTHSLHVDPTAQFPAPVPMQQFPLTSFPQPPSSTAAPSQPPSSQLPPQLPTQFSSQQEPYCPPPCHPQPPPSNQPPYQAPQTQTPHQPSYQSPPQYPQQPPPSSGYNPEEQPPYQMQSYPPNPPRQQPPAGSAPSQQFYNPPQPQPSMYDGAGGRSNSGFPSGYSSEPYTYSGSPMSSAKPPHINSSGTGYPHLSNSRRLPHALPMVSAVSSGGGSSSPRSESRAPIDDVIDRVTTMGFPRDQVRATVRKLTENGQAVDLNVVLDKLMNEGGAPPAGFFGGR</sequence>
<proteinExistence type="predicted"/>
<feature type="compositionally biased region" description="Low complexity" evidence="2">
    <location>
        <begin position="360"/>
        <end position="374"/>
    </location>
</feature>
<feature type="compositionally biased region" description="Polar residues" evidence="2">
    <location>
        <begin position="438"/>
        <end position="458"/>
    </location>
</feature>
<dbReference type="Proteomes" id="UP000516314">
    <property type="component" value="Chromosome 3"/>
</dbReference>
<organism evidence="4 5">
    <name type="scientific">Arabidopsis thaliana</name>
    <name type="common">Mouse-ear cress</name>
    <dbReference type="NCBI Taxonomy" id="3702"/>
    <lineage>
        <taxon>Eukaryota</taxon>
        <taxon>Viridiplantae</taxon>
        <taxon>Streptophyta</taxon>
        <taxon>Embryophyta</taxon>
        <taxon>Tracheophyta</taxon>
        <taxon>Spermatophyta</taxon>
        <taxon>Magnoliopsida</taxon>
        <taxon>eudicotyledons</taxon>
        <taxon>Gunneridae</taxon>
        <taxon>Pentapetalae</taxon>
        <taxon>rosids</taxon>
        <taxon>malvids</taxon>
        <taxon>Brassicales</taxon>
        <taxon>Brassicaceae</taxon>
        <taxon>Camelineae</taxon>
        <taxon>Arabidopsis</taxon>
    </lineage>
</organism>
<feature type="region of interest" description="Disordered" evidence="2">
    <location>
        <begin position="147"/>
        <end position="170"/>
    </location>
</feature>
<dbReference type="PANTHER" id="PTHR31805">
    <property type="entry name" value="RECEPTOR-LIKE KINASE, PUTATIVE (DUF1421)-RELATED"/>
    <property type="match status" value="1"/>
</dbReference>
<feature type="domain" description="UBA" evidence="3">
    <location>
        <begin position="500"/>
        <end position="551"/>
    </location>
</feature>
<dbReference type="Pfam" id="PF07223">
    <property type="entry name" value="DUF1421"/>
    <property type="match status" value="1"/>
</dbReference>
<dbReference type="AlphaFoldDB" id="A0A7G2EET5"/>
<feature type="compositionally biased region" description="Pro residues" evidence="2">
    <location>
        <begin position="375"/>
        <end position="384"/>
    </location>
</feature>
<feature type="coiled-coil region" evidence="1">
    <location>
        <begin position="204"/>
        <end position="231"/>
    </location>
</feature>
<feature type="compositionally biased region" description="Pro residues" evidence="2">
    <location>
        <begin position="319"/>
        <end position="330"/>
    </location>
</feature>
<dbReference type="PROSITE" id="PS50030">
    <property type="entry name" value="UBA"/>
    <property type="match status" value="1"/>
</dbReference>
<feature type="compositionally biased region" description="Pro residues" evidence="2">
    <location>
        <begin position="341"/>
        <end position="359"/>
    </location>
</feature>
<feature type="compositionally biased region" description="Low complexity" evidence="2">
    <location>
        <begin position="409"/>
        <end position="418"/>
    </location>
</feature>